<protein>
    <submittedName>
        <fullName evidence="1">Uncharacterized protein</fullName>
    </submittedName>
</protein>
<reference evidence="1 2" key="1">
    <citation type="submission" date="2014-08" db="EMBL/GenBank/DDBJ databases">
        <title>Genomic and Phenotypic Diversity of Colwellia psychrerythraea strains from Disparate Marine Basins.</title>
        <authorList>
            <person name="Techtmann S.M."/>
            <person name="Stelling S.C."/>
            <person name="Utturkar S.M."/>
            <person name="Alshibli N."/>
            <person name="Harris A."/>
            <person name="Brown S.D."/>
            <person name="Hazen T.C."/>
        </authorList>
    </citation>
    <scope>NUCLEOTIDE SEQUENCE [LARGE SCALE GENOMIC DNA]</scope>
    <source>
        <strain evidence="1 2">GAB14E</strain>
    </source>
</reference>
<accession>A0A099KSQ6</accession>
<evidence type="ECO:0000313" key="1">
    <source>
        <dbReference type="EMBL" id="KGJ93809.1"/>
    </source>
</evidence>
<dbReference type="EMBL" id="JQEC01000021">
    <property type="protein sequence ID" value="KGJ93809.1"/>
    <property type="molecule type" value="Genomic_DNA"/>
</dbReference>
<dbReference type="Proteomes" id="UP000029868">
    <property type="component" value="Unassembled WGS sequence"/>
</dbReference>
<organism evidence="1 2">
    <name type="scientific">Colwellia psychrerythraea</name>
    <name type="common">Vibrio psychroerythus</name>
    <dbReference type="NCBI Taxonomy" id="28229"/>
    <lineage>
        <taxon>Bacteria</taxon>
        <taxon>Pseudomonadati</taxon>
        <taxon>Pseudomonadota</taxon>
        <taxon>Gammaproteobacteria</taxon>
        <taxon>Alteromonadales</taxon>
        <taxon>Colwelliaceae</taxon>
        <taxon>Colwellia</taxon>
    </lineage>
</organism>
<evidence type="ECO:0000313" key="2">
    <source>
        <dbReference type="Proteomes" id="UP000029868"/>
    </source>
</evidence>
<dbReference type="AlphaFoldDB" id="A0A099KSQ6"/>
<sequence length="68" mass="8182">MSCLNMTFCHLSFFYKITITYNEHSINKLQKPTNWFMCEYSFMPYFTQTDINTKDCINIQPPNELILD</sequence>
<name>A0A099KSQ6_COLPS</name>
<gene>
    <name evidence="1" type="ORF">GAB14E_2364</name>
</gene>
<comment type="caution">
    <text evidence="1">The sequence shown here is derived from an EMBL/GenBank/DDBJ whole genome shotgun (WGS) entry which is preliminary data.</text>
</comment>
<proteinExistence type="predicted"/>